<evidence type="ECO:0000256" key="1">
    <source>
        <dbReference type="ARBA" id="ARBA00008007"/>
    </source>
</evidence>
<feature type="domain" description="Double zinc ribbon" evidence="3">
    <location>
        <begin position="17"/>
        <end position="63"/>
    </location>
</feature>
<dbReference type="EMBL" id="AATP01000001">
    <property type="protein sequence ID" value="EAU42222.1"/>
    <property type="molecule type" value="Genomic_DNA"/>
</dbReference>
<dbReference type="Pfam" id="PF18912">
    <property type="entry name" value="DZR_2"/>
    <property type="match status" value="1"/>
</dbReference>
<dbReference type="InterPro" id="IPR000836">
    <property type="entry name" value="PRTase_dom"/>
</dbReference>
<dbReference type="Pfam" id="PF00156">
    <property type="entry name" value="Pribosyltran"/>
    <property type="match status" value="1"/>
</dbReference>
<protein>
    <recommendedName>
        <fullName evidence="6">Competence protein F</fullName>
    </recommendedName>
</protein>
<dbReference type="HOGENOM" id="CLU_054549_0_0_5"/>
<dbReference type="AlphaFoldDB" id="Q0G7Z2"/>
<comment type="similarity">
    <text evidence="1">Belongs to the ComF/GntX family.</text>
</comment>
<dbReference type="Proteomes" id="UP000004310">
    <property type="component" value="Unassembled WGS sequence"/>
</dbReference>
<dbReference type="InterPro" id="IPR029057">
    <property type="entry name" value="PRTase-like"/>
</dbReference>
<evidence type="ECO:0000313" key="4">
    <source>
        <dbReference type="EMBL" id="EAU42222.1"/>
    </source>
</evidence>
<sequence length="249" mass="27775">MLTQKQRTLTLLRLIGDLLFPPICTSCGIGIGKPAGLCSSCWSELRFIERPFCDILCLPFSYDPGEGVVSAKAIAHPPPFEKLRSVVLYDDRARRLVSALKYRDRLDLVPLMAAWMVRAGRDIIAESDVVIPVPLHKRHLWQRQFNQSAEIARVIARNSGLNFDPGTLDRVKPTKKQVGLGRNQRRENVRGAFRVAPERYDRVMAKTVLLIDDVFTTGSTVASATKALKRAGAKSVNVLTFARVAAFEM</sequence>
<name>Q0G7Z2_9HYPH</name>
<dbReference type="Gene3D" id="3.40.50.2020">
    <property type="match status" value="1"/>
</dbReference>
<feature type="domain" description="Phosphoribosyltransferase" evidence="2">
    <location>
        <begin position="205"/>
        <end position="243"/>
    </location>
</feature>
<dbReference type="STRING" id="217511.GCA_001463845_01612"/>
<reference evidence="4 5" key="1">
    <citation type="journal article" date="2010" name="J. Bacteriol.">
        <title>Genome sequence of Fulvimarina pelagi HTCC2506T, a Mn(II)-oxidizing alphaproteobacterium possessing an aerobic anoxygenic photosynthetic gene cluster and Xanthorhodopsin.</title>
        <authorList>
            <person name="Kang I."/>
            <person name="Oh H.M."/>
            <person name="Lim S.I."/>
            <person name="Ferriera S."/>
            <person name="Giovannoni S.J."/>
            <person name="Cho J.C."/>
        </authorList>
    </citation>
    <scope>NUCLEOTIDE SEQUENCE [LARGE SCALE GENOMIC DNA]</scope>
    <source>
        <strain evidence="4 5">HTCC2506</strain>
    </source>
</reference>
<organism evidence="4 5">
    <name type="scientific">Fulvimarina pelagi HTCC2506</name>
    <dbReference type="NCBI Taxonomy" id="314231"/>
    <lineage>
        <taxon>Bacteria</taxon>
        <taxon>Pseudomonadati</taxon>
        <taxon>Pseudomonadota</taxon>
        <taxon>Alphaproteobacteria</taxon>
        <taxon>Hyphomicrobiales</taxon>
        <taxon>Aurantimonadaceae</taxon>
        <taxon>Fulvimarina</taxon>
    </lineage>
</organism>
<accession>Q0G7Z2</accession>
<dbReference type="PANTHER" id="PTHR47505:SF1">
    <property type="entry name" value="DNA UTILIZATION PROTEIN YHGH"/>
    <property type="match status" value="1"/>
</dbReference>
<dbReference type="RefSeq" id="WP_007066197.1">
    <property type="nucleotide sequence ID" value="NZ_DS022272.1"/>
</dbReference>
<comment type="caution">
    <text evidence="4">The sequence shown here is derived from an EMBL/GenBank/DDBJ whole genome shotgun (WGS) entry which is preliminary data.</text>
</comment>
<proteinExistence type="inferred from homology"/>
<dbReference type="InterPro" id="IPR044005">
    <property type="entry name" value="DZR_2"/>
</dbReference>
<evidence type="ECO:0008006" key="6">
    <source>
        <dbReference type="Google" id="ProtNLM"/>
    </source>
</evidence>
<keyword evidence="5" id="KW-1185">Reference proteome</keyword>
<dbReference type="SUPFAM" id="SSF53271">
    <property type="entry name" value="PRTase-like"/>
    <property type="match status" value="1"/>
</dbReference>
<evidence type="ECO:0000259" key="2">
    <source>
        <dbReference type="Pfam" id="PF00156"/>
    </source>
</evidence>
<evidence type="ECO:0000313" key="5">
    <source>
        <dbReference type="Proteomes" id="UP000004310"/>
    </source>
</evidence>
<dbReference type="PANTHER" id="PTHR47505">
    <property type="entry name" value="DNA UTILIZATION PROTEIN YHGH"/>
    <property type="match status" value="1"/>
</dbReference>
<dbReference type="eggNOG" id="COG1040">
    <property type="taxonomic scope" value="Bacteria"/>
</dbReference>
<dbReference type="InterPro" id="IPR051910">
    <property type="entry name" value="ComF/GntX_DNA_util-trans"/>
</dbReference>
<gene>
    <name evidence="4" type="ORF">FP2506_05271</name>
</gene>
<dbReference type="CDD" id="cd06223">
    <property type="entry name" value="PRTases_typeI"/>
    <property type="match status" value="1"/>
</dbReference>
<evidence type="ECO:0000259" key="3">
    <source>
        <dbReference type="Pfam" id="PF18912"/>
    </source>
</evidence>